<gene>
    <name evidence="1" type="ORF">BACOVA_03307</name>
</gene>
<evidence type="ECO:0000313" key="2">
    <source>
        <dbReference type="Proteomes" id="UP000005475"/>
    </source>
</evidence>
<protein>
    <submittedName>
        <fullName evidence="1">Uncharacterized protein</fullName>
    </submittedName>
</protein>
<dbReference type="AlphaFoldDB" id="A0AAN3D979"/>
<reference evidence="2" key="2">
    <citation type="submission" date="2007-04" db="EMBL/GenBank/DDBJ databases">
        <title>Draft genome sequence of Bacteroides ovatus (ATCC 8483).</title>
        <authorList>
            <person name="Sudarsanam P."/>
            <person name="Ley R."/>
            <person name="Guruge J."/>
            <person name="Turnbaugh P.J."/>
            <person name="Mahowald M."/>
            <person name="Liep D."/>
            <person name="Gordon J."/>
        </authorList>
    </citation>
    <scope>NUCLEOTIDE SEQUENCE [LARGE SCALE GENOMIC DNA]</scope>
    <source>
        <strain evidence="2">ATCC 8483 / DSM 1896 / JCM 5824 / BCRC 10623 / CCUG 4943 / NCTC 11153</strain>
    </source>
</reference>
<dbReference type="Proteomes" id="UP000005475">
    <property type="component" value="Unassembled WGS sequence"/>
</dbReference>
<comment type="caution">
    <text evidence="1">The sequence shown here is derived from an EMBL/GenBank/DDBJ whole genome shotgun (WGS) entry which is preliminary data.</text>
</comment>
<dbReference type="EMBL" id="AAXF02000050">
    <property type="protein sequence ID" value="EDO11403.1"/>
    <property type="molecule type" value="Genomic_DNA"/>
</dbReference>
<reference evidence="1 2" key="1">
    <citation type="submission" date="2007-03" db="EMBL/GenBank/DDBJ databases">
        <authorList>
            <person name="Fulton L."/>
            <person name="Clifton S."/>
            <person name="Fulton B."/>
            <person name="Xu J."/>
            <person name="Minx P."/>
            <person name="Pepin K.H."/>
            <person name="Johnson M."/>
            <person name="Thiruvilangam P."/>
            <person name="Bhonagiri V."/>
            <person name="Nash W.E."/>
            <person name="Mardis E.R."/>
            <person name="Wilson R.K."/>
        </authorList>
    </citation>
    <scope>NUCLEOTIDE SEQUENCE [LARGE SCALE GENOMIC DNA]</scope>
    <source>
        <strain evidence="2">ATCC 8483 / DSM 1896 / JCM 5824 / BCRC 10623 / CCUG 4943 / NCTC 11153</strain>
    </source>
</reference>
<evidence type="ECO:0000313" key="1">
    <source>
        <dbReference type="EMBL" id="EDO11403.1"/>
    </source>
</evidence>
<organism evidence="1 2">
    <name type="scientific">Bacteroides ovatus (strain ATCC 8483 / DSM 1896 / JCM 5824 / BCRC 10623 / CCUG 4943 / NCTC 11153)</name>
    <dbReference type="NCBI Taxonomy" id="411476"/>
    <lineage>
        <taxon>Bacteria</taxon>
        <taxon>Pseudomonadati</taxon>
        <taxon>Bacteroidota</taxon>
        <taxon>Bacteroidia</taxon>
        <taxon>Bacteroidales</taxon>
        <taxon>Bacteroidaceae</taxon>
        <taxon>Bacteroides</taxon>
    </lineage>
</organism>
<proteinExistence type="predicted"/>
<name>A0AAN3D979_BACO1</name>
<accession>A0AAN3D979</accession>
<sequence length="36" mass="4486">MQKLFFEKYINNVIKICKFMFIFALSNKMNEKYDVF</sequence>